<dbReference type="InterPro" id="IPR024419">
    <property type="entry name" value="YvrJ"/>
</dbReference>
<comment type="caution">
    <text evidence="1">The sequence shown here is derived from an EMBL/GenBank/DDBJ whole genome shotgun (WGS) entry which is preliminary data.</text>
</comment>
<dbReference type="Pfam" id="PF12841">
    <property type="entry name" value="YvrJ"/>
    <property type="match status" value="1"/>
</dbReference>
<reference evidence="1 2" key="1">
    <citation type="submission" date="2018-10" db="EMBL/GenBank/DDBJ databases">
        <title>Bacillus Keqinensis sp. nov., a moderately halophilic bacterium isolated from a saline-alkaline lake.</title>
        <authorList>
            <person name="Wang H."/>
        </authorList>
    </citation>
    <scope>NUCLEOTIDE SEQUENCE [LARGE SCALE GENOMIC DNA]</scope>
    <source>
        <strain evidence="1 2">KQ-3</strain>
    </source>
</reference>
<dbReference type="AlphaFoldDB" id="A0A3M7TYG0"/>
<dbReference type="Proteomes" id="UP000278746">
    <property type="component" value="Unassembled WGS sequence"/>
</dbReference>
<dbReference type="EMBL" id="RHIB01000001">
    <property type="protein sequence ID" value="RNA70648.1"/>
    <property type="molecule type" value="Genomic_DNA"/>
</dbReference>
<keyword evidence="2" id="KW-1185">Reference proteome</keyword>
<evidence type="ECO:0000313" key="1">
    <source>
        <dbReference type="EMBL" id="RNA70648.1"/>
    </source>
</evidence>
<accession>A0A3M7TYG0</accession>
<name>A0A3M7TYG0_9BACI</name>
<evidence type="ECO:0000313" key="2">
    <source>
        <dbReference type="Proteomes" id="UP000278746"/>
    </source>
</evidence>
<proteinExistence type="predicted"/>
<gene>
    <name evidence="1" type="ORF">EBO34_09345</name>
</gene>
<sequence length="64" mass="7470">MDVWIRVIGDYGFPAAVTFYLLYRMEKKLDQINQSVQLLYQKQMGVHVKTDPSLTALPPRSKRN</sequence>
<protein>
    <submittedName>
        <fullName evidence="1">YvrJ family protein</fullName>
    </submittedName>
</protein>
<organism evidence="1 2">
    <name type="scientific">Alteribacter keqinensis</name>
    <dbReference type="NCBI Taxonomy" id="2483800"/>
    <lineage>
        <taxon>Bacteria</taxon>
        <taxon>Bacillati</taxon>
        <taxon>Bacillota</taxon>
        <taxon>Bacilli</taxon>
        <taxon>Bacillales</taxon>
        <taxon>Bacillaceae</taxon>
        <taxon>Alteribacter</taxon>
    </lineage>
</organism>
<dbReference type="OrthoDB" id="2662123at2"/>